<gene>
    <name evidence="1" type="ORF">UFOVP518_26</name>
</gene>
<dbReference type="EMBL" id="LR796478">
    <property type="protein sequence ID" value="CAB4147391.1"/>
    <property type="molecule type" value="Genomic_DNA"/>
</dbReference>
<name>A0A6J5MN18_9CAUD</name>
<reference evidence="1" key="1">
    <citation type="submission" date="2020-04" db="EMBL/GenBank/DDBJ databases">
        <authorList>
            <person name="Chiriac C."/>
            <person name="Salcher M."/>
            <person name="Ghai R."/>
            <person name="Kavagutti S V."/>
        </authorList>
    </citation>
    <scope>NUCLEOTIDE SEQUENCE</scope>
</reference>
<protein>
    <submittedName>
        <fullName evidence="1">Uncharacterized protein</fullName>
    </submittedName>
</protein>
<evidence type="ECO:0000313" key="1">
    <source>
        <dbReference type="EMBL" id="CAB4147391.1"/>
    </source>
</evidence>
<accession>A0A6J5MN18</accession>
<organism evidence="1">
    <name type="scientific">uncultured Caudovirales phage</name>
    <dbReference type="NCBI Taxonomy" id="2100421"/>
    <lineage>
        <taxon>Viruses</taxon>
        <taxon>Duplodnaviria</taxon>
        <taxon>Heunggongvirae</taxon>
        <taxon>Uroviricota</taxon>
        <taxon>Caudoviricetes</taxon>
        <taxon>Peduoviridae</taxon>
        <taxon>Maltschvirus</taxon>
        <taxon>Maltschvirus maltsch</taxon>
    </lineage>
</organism>
<proteinExistence type="predicted"/>
<sequence length="126" mass="14822">MNVRRVNALSEYVLIQYWNGIQNDYINRFGFSESFLEIFRKEKQIAKLTAKLIINGDPTVQTFINIAKFEADQLRNKNLRKMDIYETKTQLEKLMGFKINLFETTVAEFFGYINSAEKINQQHTNG</sequence>